<dbReference type="GO" id="GO:0006508">
    <property type="term" value="P:proteolysis"/>
    <property type="evidence" value="ECO:0007669"/>
    <property type="project" value="InterPro"/>
</dbReference>
<dbReference type="EMBL" id="OC003155">
    <property type="protein sequence ID" value="CAD7262881.1"/>
    <property type="molecule type" value="Genomic_DNA"/>
</dbReference>
<evidence type="ECO:0000256" key="2">
    <source>
        <dbReference type="ARBA" id="ARBA00022729"/>
    </source>
</evidence>
<evidence type="ECO:0000256" key="1">
    <source>
        <dbReference type="ARBA" id="ARBA00008139"/>
    </source>
</evidence>
<protein>
    <submittedName>
        <fullName evidence="6">Uncharacterized protein</fullName>
    </submittedName>
</protein>
<evidence type="ECO:0000313" key="6">
    <source>
        <dbReference type="EMBL" id="CAD7262881.1"/>
    </source>
</evidence>
<dbReference type="PROSITE" id="PS52011">
    <property type="entry name" value="PEPTIDASE_M2"/>
    <property type="match status" value="1"/>
</dbReference>
<dbReference type="GO" id="GO:0008237">
    <property type="term" value="F:metallopeptidase activity"/>
    <property type="evidence" value="ECO:0007669"/>
    <property type="project" value="InterPro"/>
</dbReference>
<dbReference type="Pfam" id="PF01401">
    <property type="entry name" value="Peptidase_M2"/>
    <property type="match status" value="1"/>
</dbReference>
<organism evidence="6">
    <name type="scientific">Timema shepardi</name>
    <name type="common">Walking stick</name>
    <dbReference type="NCBI Taxonomy" id="629360"/>
    <lineage>
        <taxon>Eukaryota</taxon>
        <taxon>Metazoa</taxon>
        <taxon>Ecdysozoa</taxon>
        <taxon>Arthropoda</taxon>
        <taxon>Hexapoda</taxon>
        <taxon>Insecta</taxon>
        <taxon>Pterygota</taxon>
        <taxon>Neoptera</taxon>
        <taxon>Polyneoptera</taxon>
        <taxon>Phasmatodea</taxon>
        <taxon>Timematodea</taxon>
        <taxon>Timematoidea</taxon>
        <taxon>Timematidae</taxon>
        <taxon>Timema</taxon>
    </lineage>
</organism>
<dbReference type="PANTHER" id="PTHR10514">
    <property type="entry name" value="ANGIOTENSIN-CONVERTING ENZYME"/>
    <property type="match status" value="1"/>
</dbReference>
<sequence length="187" mass="21607">MGRVYWGRKDESGQPSCAGIEALSECNKELYPNIVVSPVTMCTVERTFSALRRLETDLRKRLTSTNERRIQLPAAFLRVWLRSQDTAMIGYADMGEVWREELETPELEKVIEKLYQMVEPLYMYLHAFVRHKLVQYYGEEIVKPTGTIPAHLLAPPGLFYHVLGQHRTVQPDNTLRHDFPPSISENS</sequence>
<proteinExistence type="inferred from homology"/>
<dbReference type="InterPro" id="IPR001548">
    <property type="entry name" value="Peptidase_M2"/>
</dbReference>
<evidence type="ECO:0000256" key="5">
    <source>
        <dbReference type="PROSITE-ProRule" id="PRU01355"/>
    </source>
</evidence>
<keyword evidence="3" id="KW-1015">Disulfide bond</keyword>
<dbReference type="GO" id="GO:0016020">
    <property type="term" value="C:membrane"/>
    <property type="evidence" value="ECO:0007669"/>
    <property type="project" value="InterPro"/>
</dbReference>
<evidence type="ECO:0000256" key="4">
    <source>
        <dbReference type="ARBA" id="ARBA00023180"/>
    </source>
</evidence>
<dbReference type="PANTHER" id="PTHR10514:SF27">
    <property type="entry name" value="ANGIOTENSIN-CONVERTING ENZYME"/>
    <property type="match status" value="1"/>
</dbReference>
<keyword evidence="4" id="KW-0325">Glycoprotein</keyword>
<reference evidence="6" key="1">
    <citation type="submission" date="2020-11" db="EMBL/GenBank/DDBJ databases">
        <authorList>
            <person name="Tran Van P."/>
        </authorList>
    </citation>
    <scope>NUCLEOTIDE SEQUENCE</scope>
</reference>
<comment type="similarity">
    <text evidence="1 5">Belongs to the peptidase M2 family.</text>
</comment>
<dbReference type="AlphaFoldDB" id="A0A7R9G109"/>
<dbReference type="SUPFAM" id="SSF55486">
    <property type="entry name" value="Metalloproteases ('zincins'), catalytic domain"/>
    <property type="match status" value="1"/>
</dbReference>
<keyword evidence="2" id="KW-0732">Signal</keyword>
<evidence type="ECO:0000256" key="3">
    <source>
        <dbReference type="ARBA" id="ARBA00023157"/>
    </source>
</evidence>
<name>A0A7R9G109_TIMSH</name>
<dbReference type="GO" id="GO:0008241">
    <property type="term" value="F:peptidyl-dipeptidase activity"/>
    <property type="evidence" value="ECO:0007669"/>
    <property type="project" value="InterPro"/>
</dbReference>
<comment type="caution">
    <text evidence="5">Lacks conserved residue(s) required for the propagation of feature annotation.</text>
</comment>
<gene>
    <name evidence="6" type="ORF">TSIB3V08_LOCUS6977</name>
</gene>
<accession>A0A7R9G109</accession>